<accession>A0A5B9QXE4</accession>
<name>A0A5B9QXE4_9BACT</name>
<reference evidence="2 3" key="1">
    <citation type="submission" date="2019-08" db="EMBL/GenBank/DDBJ databases">
        <title>Deep-cultivation of Planctomycetes and their phenomic and genomic characterization uncovers novel biology.</title>
        <authorList>
            <person name="Wiegand S."/>
            <person name="Jogler M."/>
            <person name="Boedeker C."/>
            <person name="Pinto D."/>
            <person name="Vollmers J."/>
            <person name="Rivas-Marin E."/>
            <person name="Kohn T."/>
            <person name="Peeters S.H."/>
            <person name="Heuer A."/>
            <person name="Rast P."/>
            <person name="Oberbeckmann S."/>
            <person name="Bunk B."/>
            <person name="Jeske O."/>
            <person name="Meyerdierks A."/>
            <person name="Storesund J.E."/>
            <person name="Kallscheuer N."/>
            <person name="Luecker S."/>
            <person name="Lage O.M."/>
            <person name="Pohl T."/>
            <person name="Merkel B.J."/>
            <person name="Hornburger P."/>
            <person name="Mueller R.-W."/>
            <person name="Bruemmer F."/>
            <person name="Labrenz M."/>
            <person name="Spormann A.M."/>
            <person name="Op den Camp H."/>
            <person name="Overmann J."/>
            <person name="Amann R."/>
            <person name="Jetten M.S.M."/>
            <person name="Mascher T."/>
            <person name="Medema M.H."/>
            <person name="Devos D.P."/>
            <person name="Kaster A.-K."/>
            <person name="Ovreas L."/>
            <person name="Rohde M."/>
            <person name="Galperin M.Y."/>
            <person name="Jogler C."/>
        </authorList>
    </citation>
    <scope>NUCLEOTIDE SEQUENCE [LARGE SCALE GENOMIC DNA]</scope>
    <source>
        <strain evidence="2 3">UC8</strain>
    </source>
</reference>
<dbReference type="EMBL" id="CP042914">
    <property type="protein sequence ID" value="QEG42682.1"/>
    <property type="molecule type" value="Genomic_DNA"/>
</dbReference>
<feature type="transmembrane region" description="Helical" evidence="1">
    <location>
        <begin position="42"/>
        <end position="61"/>
    </location>
</feature>
<evidence type="ECO:0000313" key="2">
    <source>
        <dbReference type="EMBL" id="QEG42682.1"/>
    </source>
</evidence>
<keyword evidence="1" id="KW-0472">Membrane</keyword>
<dbReference type="KEGG" id="rul:UC8_47240"/>
<gene>
    <name evidence="2" type="ORF">UC8_47240</name>
</gene>
<dbReference type="AlphaFoldDB" id="A0A5B9QXE4"/>
<proteinExistence type="predicted"/>
<dbReference type="Proteomes" id="UP000325286">
    <property type="component" value="Chromosome"/>
</dbReference>
<evidence type="ECO:0000313" key="3">
    <source>
        <dbReference type="Proteomes" id="UP000325286"/>
    </source>
</evidence>
<evidence type="ECO:0000256" key="1">
    <source>
        <dbReference type="SAM" id="Phobius"/>
    </source>
</evidence>
<organism evidence="2 3">
    <name type="scientific">Roseimaritima ulvae</name>
    <dbReference type="NCBI Taxonomy" id="980254"/>
    <lineage>
        <taxon>Bacteria</taxon>
        <taxon>Pseudomonadati</taxon>
        <taxon>Planctomycetota</taxon>
        <taxon>Planctomycetia</taxon>
        <taxon>Pirellulales</taxon>
        <taxon>Pirellulaceae</taxon>
        <taxon>Roseimaritima</taxon>
    </lineage>
</organism>
<keyword evidence="1" id="KW-0812">Transmembrane</keyword>
<keyword evidence="1" id="KW-1133">Transmembrane helix</keyword>
<feature type="transmembrane region" description="Helical" evidence="1">
    <location>
        <begin position="12"/>
        <end position="35"/>
    </location>
</feature>
<feature type="transmembrane region" description="Helical" evidence="1">
    <location>
        <begin position="73"/>
        <end position="100"/>
    </location>
</feature>
<protein>
    <submittedName>
        <fullName evidence="2">Uncharacterized protein</fullName>
    </submittedName>
</protein>
<sequence>MLVVVTNLAAIAFLGVIEGQVVILAILVALLIMAVIYKRLGFVRLLGLGHITWFAMLPWLFFRLPSAESMPWLYGWLVTLLVVNSICLVVDSVDVTRFALGDRKPHYRLRPNSKSGMGT</sequence>
<keyword evidence="3" id="KW-1185">Reference proteome</keyword>